<name>A0ABU0HDF5_9HYPH</name>
<sequence length="240" mass="25985">MARVLPGHHLSSESRETVKLAIGTVATLAALILGLLIASAKGGYDLKDHEYRAAMANLVLLDRVLRQYGPEADEARTILKNSVVALANRQGRTINVKTVWTDLSASSNIEKIQNILRGLTPASDGEKWLQGRALELTGDIAQSRWLLVEQSGSALQTPFLIILIFWLVVIFVSFGMFAPRNATVIVAFMLCSLSVASAVFLLMELDQPFGGLIHISEAPLREAVELLTMDAPHGDASTAP</sequence>
<accession>A0ABU0HDF5</accession>
<proteinExistence type="predicted"/>
<feature type="transmembrane region" description="Helical" evidence="1">
    <location>
        <begin position="184"/>
        <end position="203"/>
    </location>
</feature>
<protein>
    <recommendedName>
        <fullName evidence="4">DUF4239 domain-containing protein</fullName>
    </recommendedName>
</protein>
<keyword evidence="3" id="KW-1185">Reference proteome</keyword>
<comment type="caution">
    <text evidence="2">The sequence shown here is derived from an EMBL/GenBank/DDBJ whole genome shotgun (WGS) entry which is preliminary data.</text>
</comment>
<reference evidence="2 3" key="1">
    <citation type="submission" date="2023-07" db="EMBL/GenBank/DDBJ databases">
        <title>Genomic Encyclopedia of Type Strains, Phase IV (KMG-IV): sequencing the most valuable type-strain genomes for metagenomic binning, comparative biology and taxonomic classification.</title>
        <authorList>
            <person name="Goeker M."/>
        </authorList>
    </citation>
    <scope>NUCLEOTIDE SEQUENCE [LARGE SCALE GENOMIC DNA]</scope>
    <source>
        <strain evidence="2 3">B6-8</strain>
    </source>
</reference>
<dbReference type="InterPro" id="IPR025333">
    <property type="entry name" value="DUF4239"/>
</dbReference>
<dbReference type="Proteomes" id="UP001241603">
    <property type="component" value="Unassembled WGS sequence"/>
</dbReference>
<evidence type="ECO:0008006" key="4">
    <source>
        <dbReference type="Google" id="ProtNLM"/>
    </source>
</evidence>
<feature type="transmembrane region" description="Helical" evidence="1">
    <location>
        <begin position="20"/>
        <end position="38"/>
    </location>
</feature>
<evidence type="ECO:0000313" key="3">
    <source>
        <dbReference type="Proteomes" id="UP001241603"/>
    </source>
</evidence>
<feature type="transmembrane region" description="Helical" evidence="1">
    <location>
        <begin position="159"/>
        <end position="178"/>
    </location>
</feature>
<keyword evidence="1" id="KW-0472">Membrane</keyword>
<organism evidence="2 3">
    <name type="scientific">Kaistia dalseonensis</name>
    <dbReference type="NCBI Taxonomy" id="410840"/>
    <lineage>
        <taxon>Bacteria</taxon>
        <taxon>Pseudomonadati</taxon>
        <taxon>Pseudomonadota</taxon>
        <taxon>Alphaproteobacteria</taxon>
        <taxon>Hyphomicrobiales</taxon>
        <taxon>Kaistiaceae</taxon>
        <taxon>Kaistia</taxon>
    </lineage>
</organism>
<keyword evidence="1" id="KW-1133">Transmembrane helix</keyword>
<dbReference type="EMBL" id="JAUSVO010000006">
    <property type="protein sequence ID" value="MDQ0439529.1"/>
    <property type="molecule type" value="Genomic_DNA"/>
</dbReference>
<keyword evidence="1" id="KW-0812">Transmembrane</keyword>
<dbReference type="RefSeq" id="WP_266350429.1">
    <property type="nucleotide sequence ID" value="NZ_JAPKNG010000006.1"/>
</dbReference>
<gene>
    <name evidence="2" type="ORF">QO014_003935</name>
</gene>
<evidence type="ECO:0000313" key="2">
    <source>
        <dbReference type="EMBL" id="MDQ0439529.1"/>
    </source>
</evidence>
<evidence type="ECO:0000256" key="1">
    <source>
        <dbReference type="SAM" id="Phobius"/>
    </source>
</evidence>
<dbReference type="Pfam" id="PF14023">
    <property type="entry name" value="Bestrophin-like"/>
    <property type="match status" value="1"/>
</dbReference>